<proteinExistence type="predicted"/>
<dbReference type="PANTHER" id="PTHR31713">
    <property type="entry name" value="OS02G0177800 PROTEIN"/>
    <property type="match status" value="1"/>
</dbReference>
<dbReference type="AlphaFoldDB" id="A0A835QYZ9"/>
<gene>
    <name evidence="2" type="ORF">HPP92_010429</name>
</gene>
<evidence type="ECO:0000313" key="2">
    <source>
        <dbReference type="EMBL" id="KAG0482345.1"/>
    </source>
</evidence>
<protein>
    <recommendedName>
        <fullName evidence="1">Calmodulin binding protein-like N-terminal domain-containing protein</fullName>
    </recommendedName>
</protein>
<evidence type="ECO:0000313" key="3">
    <source>
        <dbReference type="Proteomes" id="UP000639772"/>
    </source>
</evidence>
<accession>A0A835QYZ9</accession>
<dbReference type="InterPro" id="IPR046831">
    <property type="entry name" value="Calmodulin_bind_N"/>
</dbReference>
<name>A0A835QYZ9_VANPL</name>
<dbReference type="GO" id="GO:0005516">
    <property type="term" value="F:calmodulin binding"/>
    <property type="evidence" value="ECO:0007669"/>
    <property type="project" value="InterPro"/>
</dbReference>
<evidence type="ECO:0000259" key="1">
    <source>
        <dbReference type="Pfam" id="PF07887"/>
    </source>
</evidence>
<dbReference type="PANTHER" id="PTHR31713:SF43">
    <property type="entry name" value="CALMODULIN-BINDING PROTEIN 60 G"/>
    <property type="match status" value="1"/>
</dbReference>
<organism evidence="2 3">
    <name type="scientific">Vanilla planifolia</name>
    <name type="common">Vanilla</name>
    <dbReference type="NCBI Taxonomy" id="51239"/>
    <lineage>
        <taxon>Eukaryota</taxon>
        <taxon>Viridiplantae</taxon>
        <taxon>Streptophyta</taxon>
        <taxon>Embryophyta</taxon>
        <taxon>Tracheophyta</taxon>
        <taxon>Spermatophyta</taxon>
        <taxon>Magnoliopsida</taxon>
        <taxon>Liliopsida</taxon>
        <taxon>Asparagales</taxon>
        <taxon>Orchidaceae</taxon>
        <taxon>Vanilloideae</taxon>
        <taxon>Vanilleae</taxon>
        <taxon>Vanilla</taxon>
    </lineage>
</organism>
<dbReference type="GO" id="GO:0005634">
    <property type="term" value="C:nucleus"/>
    <property type="evidence" value="ECO:0007669"/>
    <property type="project" value="TreeGrafter"/>
</dbReference>
<dbReference type="GO" id="GO:0043565">
    <property type="term" value="F:sequence-specific DNA binding"/>
    <property type="evidence" value="ECO:0007669"/>
    <property type="project" value="TreeGrafter"/>
</dbReference>
<dbReference type="Pfam" id="PF07887">
    <property type="entry name" value="Calmodulin_bind"/>
    <property type="match status" value="1"/>
</dbReference>
<dbReference type="EMBL" id="JADCNM010000005">
    <property type="protein sequence ID" value="KAG0482345.1"/>
    <property type="molecule type" value="Genomic_DNA"/>
</dbReference>
<dbReference type="OrthoDB" id="748510at2759"/>
<dbReference type="Proteomes" id="UP000639772">
    <property type="component" value="Unassembled WGS sequence"/>
</dbReference>
<dbReference type="GO" id="GO:0080142">
    <property type="term" value="P:regulation of salicylic acid biosynthetic process"/>
    <property type="evidence" value="ECO:0007669"/>
    <property type="project" value="TreeGrafter"/>
</dbReference>
<feature type="domain" description="Calmodulin binding protein-like N-terminal" evidence="1">
    <location>
        <begin position="2"/>
        <end position="122"/>
    </location>
</feature>
<sequence>MVEIVILDASNKIVRCGGLASAVVEIFVLDGDFNGDEHGQWANEDYTKHMVCPRKDKRPLLIGNLYIQLHDGIGYISDVKFTDNSSWMKSKTFKLGVKQCAGTEMVEEVQAGVSNAFRVKDRHGESNQKDYPPSMKDEIIQMPKGTWVKTLNHAIESKERCSSLLDCFVNFPPYQDPLEITGSNSLWTTNVLDEYVDHLPYYTDCEPPISEIFTNGRSQPASTFSFSSTKSSKSVHITKGVIAEQLDISLEFLMNGKERGYVPNKFDGVSLSSPCLWSVLIFVARWKIAALRIRKNKFLTNSLLENNADVLSYSNENEPSWEDLPPIICLSPL</sequence>
<comment type="caution">
    <text evidence="2">The sequence shown here is derived from an EMBL/GenBank/DDBJ whole genome shotgun (WGS) entry which is preliminary data.</text>
</comment>
<dbReference type="GO" id="GO:0003700">
    <property type="term" value="F:DNA-binding transcription factor activity"/>
    <property type="evidence" value="ECO:0007669"/>
    <property type="project" value="TreeGrafter"/>
</dbReference>
<dbReference type="InterPro" id="IPR012416">
    <property type="entry name" value="CBP60"/>
</dbReference>
<reference evidence="2 3" key="1">
    <citation type="journal article" date="2020" name="Nat. Food">
        <title>A phased Vanilla planifolia genome enables genetic improvement of flavour and production.</title>
        <authorList>
            <person name="Hasing T."/>
            <person name="Tang H."/>
            <person name="Brym M."/>
            <person name="Khazi F."/>
            <person name="Huang T."/>
            <person name="Chambers A.H."/>
        </authorList>
    </citation>
    <scope>NUCLEOTIDE SEQUENCE [LARGE SCALE GENOMIC DNA]</scope>
    <source>
        <tissue evidence="2">Leaf</tissue>
    </source>
</reference>